<dbReference type="STRING" id="52.CMC5_031630"/>
<accession>A0A0K1EEA1</accession>
<dbReference type="KEGG" id="ccro:CMC5_031630"/>
<sequence>MSGSKRSDSALTMRPPPLTAECGLIINTSFSVTGFGKRWTHCHQLANYLARYASANENDPERTSTLLSTFFNELLEAIYRNHARRGLINITFERRLDRVCVKAEVPVDEQSLGFYKRTIELASNPELTAWYRERLENDISEEDAGALGLLELTVVYGAQIAIHDAPGPDGNGRQSIQLWVEFPYSELDEV</sequence>
<dbReference type="OrthoDB" id="7676982at2"/>
<dbReference type="EMBL" id="CP012159">
    <property type="protein sequence ID" value="AKT39017.1"/>
    <property type="molecule type" value="Genomic_DNA"/>
</dbReference>
<organism evidence="1 2">
    <name type="scientific">Chondromyces crocatus</name>
    <dbReference type="NCBI Taxonomy" id="52"/>
    <lineage>
        <taxon>Bacteria</taxon>
        <taxon>Pseudomonadati</taxon>
        <taxon>Myxococcota</taxon>
        <taxon>Polyangia</taxon>
        <taxon>Polyangiales</taxon>
        <taxon>Polyangiaceae</taxon>
        <taxon>Chondromyces</taxon>
    </lineage>
</organism>
<evidence type="ECO:0008006" key="3">
    <source>
        <dbReference type="Google" id="ProtNLM"/>
    </source>
</evidence>
<protein>
    <recommendedName>
        <fullName evidence="3">Histidine kinase</fullName>
    </recommendedName>
</protein>
<gene>
    <name evidence="1" type="ORF">CMC5_031630</name>
</gene>
<dbReference type="Proteomes" id="UP000067626">
    <property type="component" value="Chromosome"/>
</dbReference>
<reference evidence="1 2" key="1">
    <citation type="submission" date="2015-07" db="EMBL/GenBank/DDBJ databases">
        <title>Genome analysis of myxobacterium Chondromyces crocatus Cm c5 reveals a high potential for natural compound synthesis and the genetic basis for the loss of fruiting body formation.</title>
        <authorList>
            <person name="Zaburannyi N."/>
            <person name="Bunk B."/>
            <person name="Maier J."/>
            <person name="Overmann J."/>
            <person name="Mueller R."/>
        </authorList>
    </citation>
    <scope>NUCLEOTIDE SEQUENCE [LARGE SCALE GENOMIC DNA]</scope>
    <source>
        <strain evidence="1 2">Cm c5</strain>
    </source>
</reference>
<keyword evidence="2" id="KW-1185">Reference proteome</keyword>
<name>A0A0K1EEA1_CHOCO</name>
<evidence type="ECO:0000313" key="1">
    <source>
        <dbReference type="EMBL" id="AKT39017.1"/>
    </source>
</evidence>
<dbReference type="AlphaFoldDB" id="A0A0K1EEA1"/>
<proteinExistence type="predicted"/>
<evidence type="ECO:0000313" key="2">
    <source>
        <dbReference type="Proteomes" id="UP000067626"/>
    </source>
</evidence>